<dbReference type="SUPFAM" id="SSF46785">
    <property type="entry name" value="Winged helix' DNA-binding domain"/>
    <property type="match status" value="1"/>
</dbReference>
<sequence length="160" mass="17883">MKAKARKSIIDLETLPGHYIRRLQQIAVAVFLQETEAHGLTPVQYSALQGIENSPGVDQRTLARTIGFDTSTTASVIDRLEARGLVQRNASPTDKRVRLLTLTDEGRTLLADVVPSMRRAQERMLDPLSSTDRAEFMRMLRTLVQANNELSRAPGEAREQ</sequence>
<keyword evidence="3" id="KW-0804">Transcription</keyword>
<keyword evidence="1" id="KW-0805">Transcription regulation</keyword>
<dbReference type="PANTHER" id="PTHR33164">
    <property type="entry name" value="TRANSCRIPTIONAL REGULATOR, MARR FAMILY"/>
    <property type="match status" value="1"/>
</dbReference>
<dbReference type="PANTHER" id="PTHR33164:SF95">
    <property type="entry name" value="TRANSCRIPTIONAL REGULATOR"/>
    <property type="match status" value="1"/>
</dbReference>
<keyword evidence="2" id="KW-0238">DNA-binding</keyword>
<protein>
    <submittedName>
        <fullName evidence="5">MarR family transcriptional regulator</fullName>
    </submittedName>
</protein>
<organism evidence="5 6">
    <name type="scientific">Variovorax humicola</name>
    <dbReference type="NCBI Taxonomy" id="1769758"/>
    <lineage>
        <taxon>Bacteria</taxon>
        <taxon>Pseudomonadati</taxon>
        <taxon>Pseudomonadota</taxon>
        <taxon>Betaproteobacteria</taxon>
        <taxon>Burkholderiales</taxon>
        <taxon>Comamonadaceae</taxon>
        <taxon>Variovorax</taxon>
    </lineage>
</organism>
<gene>
    <name evidence="5" type="ORF">WKW80_00940</name>
</gene>
<proteinExistence type="predicted"/>
<dbReference type="PROSITE" id="PS01117">
    <property type="entry name" value="HTH_MARR_1"/>
    <property type="match status" value="1"/>
</dbReference>
<evidence type="ECO:0000256" key="1">
    <source>
        <dbReference type="ARBA" id="ARBA00023015"/>
    </source>
</evidence>
<feature type="domain" description="HTH marR-type" evidence="4">
    <location>
        <begin position="1"/>
        <end position="145"/>
    </location>
</feature>
<dbReference type="InterPro" id="IPR000835">
    <property type="entry name" value="HTH_MarR-typ"/>
</dbReference>
<evidence type="ECO:0000313" key="5">
    <source>
        <dbReference type="EMBL" id="MEJ8820597.1"/>
    </source>
</evidence>
<evidence type="ECO:0000256" key="2">
    <source>
        <dbReference type="ARBA" id="ARBA00023125"/>
    </source>
</evidence>
<dbReference type="InterPro" id="IPR036388">
    <property type="entry name" value="WH-like_DNA-bd_sf"/>
</dbReference>
<dbReference type="InterPro" id="IPR023187">
    <property type="entry name" value="Tscrpt_reg_MarR-type_CS"/>
</dbReference>
<dbReference type="InterPro" id="IPR039422">
    <property type="entry name" value="MarR/SlyA-like"/>
</dbReference>
<evidence type="ECO:0000313" key="6">
    <source>
        <dbReference type="Proteomes" id="UP001363010"/>
    </source>
</evidence>
<dbReference type="Gene3D" id="1.10.10.10">
    <property type="entry name" value="Winged helix-like DNA-binding domain superfamily/Winged helix DNA-binding domain"/>
    <property type="match status" value="1"/>
</dbReference>
<reference evidence="5 6" key="1">
    <citation type="submission" date="2024-03" db="EMBL/GenBank/DDBJ databases">
        <title>Novel species of the genus Variovorax.</title>
        <authorList>
            <person name="Liu Q."/>
            <person name="Xin Y.-H."/>
        </authorList>
    </citation>
    <scope>NUCLEOTIDE SEQUENCE [LARGE SCALE GENOMIC DNA]</scope>
    <source>
        <strain evidence="5 6">KACC 18501</strain>
    </source>
</reference>
<name>A0ABU8VTW1_9BURK</name>
<dbReference type="PROSITE" id="PS50995">
    <property type="entry name" value="HTH_MARR_2"/>
    <property type="match status" value="1"/>
</dbReference>
<evidence type="ECO:0000259" key="4">
    <source>
        <dbReference type="PROSITE" id="PS50995"/>
    </source>
</evidence>
<dbReference type="EMBL" id="JBBKZV010000001">
    <property type="protein sequence ID" value="MEJ8820597.1"/>
    <property type="molecule type" value="Genomic_DNA"/>
</dbReference>
<dbReference type="PRINTS" id="PR00598">
    <property type="entry name" value="HTHMARR"/>
</dbReference>
<dbReference type="InterPro" id="IPR036390">
    <property type="entry name" value="WH_DNA-bd_sf"/>
</dbReference>
<keyword evidence="6" id="KW-1185">Reference proteome</keyword>
<accession>A0ABU8VTW1</accession>
<dbReference type="SMART" id="SM00347">
    <property type="entry name" value="HTH_MARR"/>
    <property type="match status" value="1"/>
</dbReference>
<dbReference type="RefSeq" id="WP_340361653.1">
    <property type="nucleotide sequence ID" value="NZ_JBBKZV010000001.1"/>
</dbReference>
<dbReference type="Proteomes" id="UP001363010">
    <property type="component" value="Unassembled WGS sequence"/>
</dbReference>
<comment type="caution">
    <text evidence="5">The sequence shown here is derived from an EMBL/GenBank/DDBJ whole genome shotgun (WGS) entry which is preliminary data.</text>
</comment>
<dbReference type="Pfam" id="PF12802">
    <property type="entry name" value="MarR_2"/>
    <property type="match status" value="1"/>
</dbReference>
<evidence type="ECO:0000256" key="3">
    <source>
        <dbReference type="ARBA" id="ARBA00023163"/>
    </source>
</evidence>